<reference evidence="4 5" key="1">
    <citation type="submission" date="2024-08" db="EMBL/GenBank/DDBJ databases">
        <title>Halobellus sp. MBLA0158 whole genome sequence.</title>
        <authorList>
            <person name="Hwang C.Y."/>
            <person name="Cho E.-S."/>
            <person name="Seo M.-J."/>
        </authorList>
    </citation>
    <scope>NUCLEOTIDE SEQUENCE [LARGE SCALE GENOMIC DNA]</scope>
    <source>
        <strain evidence="4 5">MBLA0158</strain>
    </source>
</reference>
<dbReference type="Pfam" id="PF00708">
    <property type="entry name" value="Acylphosphatase"/>
    <property type="match status" value="1"/>
</dbReference>
<dbReference type="PROSITE" id="PS00151">
    <property type="entry name" value="ACYLPHOSPHATASE_2"/>
    <property type="match status" value="1"/>
</dbReference>
<dbReference type="Gene3D" id="3.30.70.100">
    <property type="match status" value="1"/>
</dbReference>
<name>A0ABD5MBF8_9EURY</name>
<dbReference type="Proteomes" id="UP001570511">
    <property type="component" value="Unassembled WGS sequence"/>
</dbReference>
<feature type="active site" evidence="1">
    <location>
        <position position="46"/>
    </location>
</feature>
<evidence type="ECO:0000313" key="4">
    <source>
        <dbReference type="EMBL" id="MFA1611218.1"/>
    </source>
</evidence>
<feature type="domain" description="Acylphosphatase-like" evidence="3">
    <location>
        <begin position="13"/>
        <end position="99"/>
    </location>
</feature>
<dbReference type="InterPro" id="IPR001792">
    <property type="entry name" value="Acylphosphatase-like_dom"/>
</dbReference>
<sequence>MTDDASDAADTVRAHVFVSGTVQGVYYRASTRDAARERDVDGWVRNLDDGRVEAVFEGPESAVEEMVEWCHTGSPAASVEDVAVEYETPEGESGFRVRW</sequence>
<comment type="catalytic activity">
    <reaction evidence="1">
        <text>an acyl phosphate + H2O = a carboxylate + phosphate + H(+)</text>
        <dbReference type="Rhea" id="RHEA:14965"/>
        <dbReference type="ChEBI" id="CHEBI:15377"/>
        <dbReference type="ChEBI" id="CHEBI:15378"/>
        <dbReference type="ChEBI" id="CHEBI:29067"/>
        <dbReference type="ChEBI" id="CHEBI:43474"/>
        <dbReference type="ChEBI" id="CHEBI:59918"/>
        <dbReference type="EC" id="3.6.1.7"/>
    </reaction>
</comment>
<dbReference type="PROSITE" id="PS51160">
    <property type="entry name" value="ACYLPHOSPHATASE_3"/>
    <property type="match status" value="1"/>
</dbReference>
<dbReference type="PANTHER" id="PTHR47268">
    <property type="entry name" value="ACYLPHOSPHATASE"/>
    <property type="match status" value="1"/>
</dbReference>
<dbReference type="GO" id="GO:0003998">
    <property type="term" value="F:acylphosphatase activity"/>
    <property type="evidence" value="ECO:0007669"/>
    <property type="project" value="UniProtKB-EC"/>
</dbReference>
<feature type="active site" evidence="1">
    <location>
        <position position="28"/>
    </location>
</feature>
<dbReference type="SUPFAM" id="SSF54975">
    <property type="entry name" value="Acylphosphatase/BLUF domain-like"/>
    <property type="match status" value="1"/>
</dbReference>
<evidence type="ECO:0000259" key="3">
    <source>
        <dbReference type="PROSITE" id="PS51160"/>
    </source>
</evidence>
<proteinExistence type="inferred from homology"/>
<dbReference type="NCBIfam" id="NF011016">
    <property type="entry name" value="PRK14444.1"/>
    <property type="match status" value="1"/>
</dbReference>
<evidence type="ECO:0000313" key="5">
    <source>
        <dbReference type="Proteomes" id="UP001570511"/>
    </source>
</evidence>
<comment type="caution">
    <text evidence="4">The sequence shown here is derived from an EMBL/GenBank/DDBJ whole genome shotgun (WGS) entry which is preliminary data.</text>
</comment>
<dbReference type="InterPro" id="IPR036046">
    <property type="entry name" value="Acylphosphatase-like_dom_sf"/>
</dbReference>
<dbReference type="InterPro" id="IPR017968">
    <property type="entry name" value="Acylphosphatase_CS"/>
</dbReference>
<gene>
    <name evidence="4" type="ORF">OS889_09395</name>
</gene>
<evidence type="ECO:0000256" key="2">
    <source>
        <dbReference type="RuleBase" id="RU004168"/>
    </source>
</evidence>
<keyword evidence="5" id="KW-1185">Reference proteome</keyword>
<dbReference type="PANTHER" id="PTHR47268:SF4">
    <property type="entry name" value="ACYLPHOSPHATASE"/>
    <property type="match status" value="1"/>
</dbReference>
<dbReference type="AlphaFoldDB" id="A0ABD5MBF8"/>
<keyword evidence="1" id="KW-0378">Hydrolase</keyword>
<evidence type="ECO:0000256" key="1">
    <source>
        <dbReference type="PROSITE-ProRule" id="PRU00520"/>
    </source>
</evidence>
<accession>A0ABD5MBF8</accession>
<dbReference type="EMBL" id="JBGNYA010000001">
    <property type="protein sequence ID" value="MFA1611218.1"/>
    <property type="molecule type" value="Genomic_DNA"/>
</dbReference>
<dbReference type="InterPro" id="IPR020456">
    <property type="entry name" value="Acylphosphatase"/>
</dbReference>
<organism evidence="4 5">
    <name type="scientific">Halobellus rubicundus</name>
    <dbReference type="NCBI Taxonomy" id="2996466"/>
    <lineage>
        <taxon>Archaea</taxon>
        <taxon>Methanobacteriati</taxon>
        <taxon>Methanobacteriota</taxon>
        <taxon>Stenosarchaea group</taxon>
        <taxon>Halobacteria</taxon>
        <taxon>Halobacteriales</taxon>
        <taxon>Haloferacaceae</taxon>
        <taxon>Halobellus</taxon>
    </lineage>
</organism>
<comment type="similarity">
    <text evidence="2">Belongs to the acylphosphatase family.</text>
</comment>
<dbReference type="EC" id="3.6.1.7" evidence="1"/>
<protein>
    <recommendedName>
        <fullName evidence="1">acylphosphatase</fullName>
        <ecNumber evidence="1">3.6.1.7</ecNumber>
    </recommendedName>
</protein>
<dbReference type="RefSeq" id="WP_372389352.1">
    <property type="nucleotide sequence ID" value="NZ_JBGNYA010000001.1"/>
</dbReference>